<feature type="domain" description="DNA mismatch repair proteins mutS family" evidence="7">
    <location>
        <begin position="701"/>
        <end position="717"/>
    </location>
</feature>
<dbReference type="InterPro" id="IPR036678">
    <property type="entry name" value="MutS_con_dom_sf"/>
</dbReference>
<dbReference type="GO" id="GO:0005524">
    <property type="term" value="F:ATP binding"/>
    <property type="evidence" value="ECO:0007669"/>
    <property type="project" value="UniProtKB-KW"/>
</dbReference>
<organism evidence="8 9">
    <name type="scientific">Eimeria necatrix</name>
    <dbReference type="NCBI Taxonomy" id="51315"/>
    <lineage>
        <taxon>Eukaryota</taxon>
        <taxon>Sar</taxon>
        <taxon>Alveolata</taxon>
        <taxon>Apicomplexa</taxon>
        <taxon>Conoidasida</taxon>
        <taxon>Coccidia</taxon>
        <taxon>Eucoccidiorida</taxon>
        <taxon>Eimeriorina</taxon>
        <taxon>Eimeriidae</taxon>
        <taxon>Eimeria</taxon>
    </lineage>
</organism>
<proteinExistence type="inferred from homology"/>
<dbReference type="RefSeq" id="XP_013439064.1">
    <property type="nucleotide sequence ID" value="XM_013583610.1"/>
</dbReference>
<reference evidence="8" key="2">
    <citation type="submission" date="2013-10" db="EMBL/GenBank/DDBJ databases">
        <authorList>
            <person name="Aslett M."/>
        </authorList>
    </citation>
    <scope>NUCLEOTIDE SEQUENCE [LARGE SCALE GENOMIC DNA]</scope>
    <source>
        <strain evidence="8">Houghton</strain>
    </source>
</reference>
<keyword evidence="3" id="KW-0067">ATP-binding</keyword>
<evidence type="ECO:0000259" key="7">
    <source>
        <dbReference type="PROSITE" id="PS00486"/>
    </source>
</evidence>
<dbReference type="PANTHER" id="PTHR11361">
    <property type="entry name" value="DNA MISMATCH REPAIR PROTEIN MUTS FAMILY MEMBER"/>
    <property type="match status" value="1"/>
</dbReference>
<dbReference type="GO" id="GO:0032301">
    <property type="term" value="C:MutSalpha complex"/>
    <property type="evidence" value="ECO:0007669"/>
    <property type="project" value="TreeGrafter"/>
</dbReference>
<comment type="similarity">
    <text evidence="1">Belongs to the DNA mismatch repair MutS family.</text>
</comment>
<evidence type="ECO:0000256" key="1">
    <source>
        <dbReference type="ARBA" id="ARBA00006271"/>
    </source>
</evidence>
<dbReference type="GeneID" id="25476013"/>
<keyword evidence="2" id="KW-0547">Nucleotide-binding</keyword>
<dbReference type="Pfam" id="PF00488">
    <property type="entry name" value="MutS_V"/>
    <property type="match status" value="1"/>
</dbReference>
<dbReference type="Gene3D" id="3.40.50.300">
    <property type="entry name" value="P-loop containing nucleotide triphosphate hydrolases"/>
    <property type="match status" value="1"/>
</dbReference>
<evidence type="ECO:0000256" key="5">
    <source>
        <dbReference type="ARBA" id="ARBA00023204"/>
    </source>
</evidence>
<dbReference type="InterPro" id="IPR000432">
    <property type="entry name" value="DNA_mismatch_repair_MutS_C"/>
</dbReference>
<accession>U6MMR0</accession>
<dbReference type="GO" id="GO:0030983">
    <property type="term" value="F:mismatched DNA binding"/>
    <property type="evidence" value="ECO:0007669"/>
    <property type="project" value="InterPro"/>
</dbReference>
<dbReference type="Pfam" id="PF05192">
    <property type="entry name" value="MutS_III"/>
    <property type="match status" value="1"/>
</dbReference>
<evidence type="ECO:0000256" key="2">
    <source>
        <dbReference type="ARBA" id="ARBA00022741"/>
    </source>
</evidence>
<keyword evidence="4" id="KW-0238">DNA-binding</keyword>
<evidence type="ECO:0000313" key="9">
    <source>
        <dbReference type="Proteomes" id="UP000030754"/>
    </source>
</evidence>
<dbReference type="PROSITE" id="PS00486">
    <property type="entry name" value="DNA_MISMATCH_REPAIR_2"/>
    <property type="match status" value="1"/>
</dbReference>
<keyword evidence="5" id="KW-0227">DNA damage</keyword>
<dbReference type="EMBL" id="HG722867">
    <property type="protein sequence ID" value="CDJ63739.1"/>
    <property type="molecule type" value="Genomic_DNA"/>
</dbReference>
<keyword evidence="5" id="KW-0234">DNA repair</keyword>
<reference evidence="8" key="1">
    <citation type="submission" date="2013-10" db="EMBL/GenBank/DDBJ databases">
        <title>Genomic analysis of the causative agents of coccidiosis in chickens.</title>
        <authorList>
            <person name="Reid A.J."/>
            <person name="Blake D."/>
            <person name="Billington K."/>
            <person name="Browne H."/>
            <person name="Dunn M."/>
            <person name="Hung S."/>
            <person name="Kawahara F."/>
            <person name="Miranda-Saavedra D."/>
            <person name="Mourier T."/>
            <person name="Nagra H."/>
            <person name="Otto T.D."/>
            <person name="Rawlings N."/>
            <person name="Sanchez A."/>
            <person name="Sanders M."/>
            <person name="Subramaniam C."/>
            <person name="Tay Y."/>
            <person name="Dear P."/>
            <person name="Doerig C."/>
            <person name="Gruber A."/>
            <person name="Parkinson J."/>
            <person name="Shirley M."/>
            <person name="Wan K.L."/>
            <person name="Berriman M."/>
            <person name="Tomley F."/>
            <person name="Pain A."/>
        </authorList>
    </citation>
    <scope>NUCLEOTIDE SEQUENCE [LARGE SCALE GENOMIC DNA]</scope>
    <source>
        <strain evidence="8">Houghton</strain>
    </source>
</reference>
<dbReference type="PANTHER" id="PTHR11361:SF35">
    <property type="entry name" value="DNA MISMATCH REPAIR PROTEIN MSH2"/>
    <property type="match status" value="1"/>
</dbReference>
<dbReference type="Gene3D" id="1.10.1420.10">
    <property type="match status" value="2"/>
</dbReference>
<dbReference type="InterPro" id="IPR007861">
    <property type="entry name" value="DNA_mismatch_repair_MutS_clamp"/>
</dbReference>
<evidence type="ECO:0000256" key="4">
    <source>
        <dbReference type="ARBA" id="ARBA00023125"/>
    </source>
</evidence>
<dbReference type="SMART" id="SM00534">
    <property type="entry name" value="MUTSac"/>
    <property type="match status" value="1"/>
</dbReference>
<dbReference type="InterPro" id="IPR011184">
    <property type="entry name" value="DNA_mismatch_repair_Msh2"/>
</dbReference>
<dbReference type="SMART" id="SM00533">
    <property type="entry name" value="MUTSd"/>
    <property type="match status" value="1"/>
</dbReference>
<sequence length="885" mass="96244">MQPYPCSSDSPTGPPMSGGPAGPGGLSGAVGFDGAGDEGLNDNCADAVMCAVSAKNDSVGHGLRLGLAVFDPRRPSLRVAEIVSDEHLTALEAVLMQVGAMSVLAPAGDGAAWLRRLPYVVHAVGAELVEAKRSLFSTANLTQDISYLLPAAALKPAAAKELRLEIACSALAALISYWSLASDETLCHSCILETYPISSFLNVDAAAAVALHLLPQQPQQQRLQPQILPCSTKYGEAHAAAKDRISAAAAAAAGGSAATTSVFSLFSRRCCSSLGVRRLHIFISQPLVDAEEIVRRHDLVEAFMQEVFRREVFQRHFKHVSDVDKLATKLHRIHAATQAAKETGGKRTPRLGVGLGDLVKLYDCVVECNSLLGPLGEYSGPCSSTVRSYLYTKLHSTISSFSSFIKLVEHSIDLEEAKRGTYIIDSRFDPRMGELLQQRNLLLMQLQQERQRAEEVLDIPKRRDGDAVKLIEDPTLGFALRVVKRDQQAVLSRKKEFQQIRLNKNELLFSTNRLRALASRHKDTCDEYQQLQSALVDKAIQVASTYWPLAEQLADLLGTIDVLGAFAAVALTAPIPYVRPHIEPEGGVLRLESCRHALLEVQGLGGSIIANDCFMDSESSRLHLITGPNMGGKSTYIRQVALCVLLAQIGSFVPCKSCTMPVFRQIMCRVGASDLQLRGVSTFLAEMVEATAILKNAGPQSLVIVDELGRGTSTYEGFGLAWAVAKDLAERARSFTLFATHFLELASLEGEVAGVRNYHVKAAVCKEKKQITFLYDVNEGHADQSYGVQVAQFAGLPEAITTRAAAMSQHLECAEKREKRRSKGILDEADRDRDGALKKLRAVVKHAFAAETPQQFLQRVKDSADELREGLKEVQRQTQLQVAAA</sequence>
<dbReference type="GO" id="GO:0006312">
    <property type="term" value="P:mitotic recombination"/>
    <property type="evidence" value="ECO:0007669"/>
    <property type="project" value="TreeGrafter"/>
</dbReference>
<dbReference type="Gene3D" id="3.30.420.110">
    <property type="entry name" value="MutS, connector domain"/>
    <property type="match status" value="1"/>
</dbReference>
<dbReference type="GO" id="GO:0006298">
    <property type="term" value="P:mismatch repair"/>
    <property type="evidence" value="ECO:0007669"/>
    <property type="project" value="InterPro"/>
</dbReference>
<dbReference type="Proteomes" id="UP000030754">
    <property type="component" value="Unassembled WGS sequence"/>
</dbReference>
<dbReference type="Pfam" id="PF05190">
    <property type="entry name" value="MutS_IV"/>
    <property type="match status" value="1"/>
</dbReference>
<evidence type="ECO:0000256" key="6">
    <source>
        <dbReference type="SAM" id="MobiDB-lite"/>
    </source>
</evidence>
<feature type="compositionally biased region" description="Gly residues" evidence="6">
    <location>
        <begin position="19"/>
        <end position="30"/>
    </location>
</feature>
<protein>
    <submittedName>
        <fullName evidence="8">DNA mismatch repair protein, putative</fullName>
    </submittedName>
</protein>
<name>U6MMR0_9EIME</name>
<dbReference type="PIRSF" id="PIRSF005813">
    <property type="entry name" value="MSH2"/>
    <property type="match status" value="1"/>
</dbReference>
<dbReference type="InterPro" id="IPR027417">
    <property type="entry name" value="P-loop_NTPase"/>
</dbReference>
<gene>
    <name evidence="8" type="ORF">ENH_00058730</name>
</gene>
<dbReference type="InterPro" id="IPR045076">
    <property type="entry name" value="MutS"/>
</dbReference>
<evidence type="ECO:0000313" key="8">
    <source>
        <dbReference type="EMBL" id="CDJ63739.1"/>
    </source>
</evidence>
<dbReference type="SUPFAM" id="SSF52540">
    <property type="entry name" value="P-loop containing nucleoside triphosphate hydrolases"/>
    <property type="match status" value="1"/>
</dbReference>
<dbReference type="InterPro" id="IPR007696">
    <property type="entry name" value="DNA_mismatch_repair_MutS_core"/>
</dbReference>
<dbReference type="GO" id="GO:0140664">
    <property type="term" value="F:ATP-dependent DNA damage sensor activity"/>
    <property type="evidence" value="ECO:0007669"/>
    <property type="project" value="InterPro"/>
</dbReference>
<keyword evidence="9" id="KW-1185">Reference proteome</keyword>
<dbReference type="InterPro" id="IPR036187">
    <property type="entry name" value="DNA_mismatch_repair_MutS_sf"/>
</dbReference>
<dbReference type="OrthoDB" id="346305at2759"/>
<dbReference type="AlphaFoldDB" id="U6MMR0"/>
<evidence type="ECO:0000256" key="3">
    <source>
        <dbReference type="ARBA" id="ARBA00022840"/>
    </source>
</evidence>
<dbReference type="VEuPathDB" id="ToxoDB:ENH_00058730"/>
<dbReference type="SUPFAM" id="SSF48334">
    <property type="entry name" value="DNA repair protein MutS, domain III"/>
    <property type="match status" value="1"/>
</dbReference>
<feature type="region of interest" description="Disordered" evidence="6">
    <location>
        <begin position="1"/>
        <end position="30"/>
    </location>
</feature>